<keyword evidence="4 7" id="KW-1133">Transmembrane helix</keyword>
<accession>M7TD89</accession>
<dbReference type="OMA" id="WQRKRIV"/>
<dbReference type="HOGENOM" id="CLU_029282_1_1_1"/>
<evidence type="ECO:0000256" key="6">
    <source>
        <dbReference type="SAM" id="MobiDB-lite"/>
    </source>
</evidence>
<dbReference type="GO" id="GO:0032977">
    <property type="term" value="F:membrane insertase activity"/>
    <property type="evidence" value="ECO:0007669"/>
    <property type="project" value="InterPro"/>
</dbReference>
<dbReference type="KEGG" id="ela:UCREL1_8414"/>
<evidence type="ECO:0000313" key="8">
    <source>
        <dbReference type="EMBL" id="EMR64620.1"/>
    </source>
</evidence>
<sequence>MRVIRPAIKAYPRFGTQPSPLHPTLYFFQGNRQSKRCFHIGPTIATALQGTQDLILSFHHATHTPWFITIPLVALGVNLLFRLPFNIYTQKIQQRRAKLAPILQAWNTRIQRDIALEGVPLSQREAEVKTRFGRTTARIWKKFGLQDWKLYANTLGIPFWLVGIDAIRRLCGGPTGILGHLFLGSGQANTTAAAAAVTEGRAIEKGADDVAMPSSMGTSENPAGLVPAVEPSSGSDIADTIVHAAADPSLTTGGVLWFPDLTVADPWHVLPLALSAILVANVWPKTAAGRQAVFNMAGGPTESNTRLDLGMRGRLGLHRGLFVVSLLVGPLTMNLPAALHLYWISSSTLSWATQKMLARMYPVGGNSIQPCKGIELPVIRPKRDEAQAKKDIKEMPLEMSNNSAKVR</sequence>
<organism evidence="8 9">
    <name type="scientific">Eutypa lata (strain UCR-EL1)</name>
    <name type="common">Grapevine dieback disease fungus</name>
    <name type="synonym">Eutypa armeniacae</name>
    <dbReference type="NCBI Taxonomy" id="1287681"/>
    <lineage>
        <taxon>Eukaryota</taxon>
        <taxon>Fungi</taxon>
        <taxon>Dikarya</taxon>
        <taxon>Ascomycota</taxon>
        <taxon>Pezizomycotina</taxon>
        <taxon>Sordariomycetes</taxon>
        <taxon>Xylariomycetidae</taxon>
        <taxon>Xylariales</taxon>
        <taxon>Diatrypaceae</taxon>
        <taxon>Eutypa</taxon>
    </lineage>
</organism>
<reference evidence="9" key="1">
    <citation type="journal article" date="2013" name="Genome Announc.">
        <title>Draft genome sequence of the grapevine dieback fungus Eutypa lata UCR-EL1.</title>
        <authorList>
            <person name="Blanco-Ulate B."/>
            <person name="Rolshausen P.E."/>
            <person name="Cantu D."/>
        </authorList>
    </citation>
    <scope>NUCLEOTIDE SEQUENCE [LARGE SCALE GENOMIC DNA]</scope>
    <source>
        <strain evidence="9">UCR-EL1</strain>
    </source>
</reference>
<proteinExistence type="inferred from homology"/>
<dbReference type="GO" id="GO:0032979">
    <property type="term" value="P:protein insertion into mitochondrial inner membrane from matrix"/>
    <property type="evidence" value="ECO:0007669"/>
    <property type="project" value="TreeGrafter"/>
</dbReference>
<dbReference type="Proteomes" id="UP000012174">
    <property type="component" value="Unassembled WGS sequence"/>
</dbReference>
<dbReference type="PANTHER" id="PTHR12428:SF65">
    <property type="entry name" value="CYTOCHROME C OXIDASE ASSEMBLY PROTEIN COX18, MITOCHONDRIAL"/>
    <property type="match status" value="1"/>
</dbReference>
<dbReference type="OrthoDB" id="2148490at2759"/>
<evidence type="ECO:0000256" key="2">
    <source>
        <dbReference type="ARBA" id="ARBA00009877"/>
    </source>
</evidence>
<keyword evidence="9" id="KW-1185">Reference proteome</keyword>
<comment type="similarity">
    <text evidence="2">Belongs to the OXA1/ALB3/YidC family.</text>
</comment>
<dbReference type="PANTHER" id="PTHR12428">
    <property type="entry name" value="OXA1"/>
    <property type="match status" value="1"/>
</dbReference>
<evidence type="ECO:0000256" key="4">
    <source>
        <dbReference type="ARBA" id="ARBA00022989"/>
    </source>
</evidence>
<protein>
    <submittedName>
        <fullName evidence="8">Putative mitochondrial export translocase oxa2 protein</fullName>
    </submittedName>
</protein>
<feature type="region of interest" description="Disordered" evidence="6">
    <location>
        <begin position="385"/>
        <end position="407"/>
    </location>
</feature>
<dbReference type="AlphaFoldDB" id="M7TD89"/>
<dbReference type="STRING" id="1287681.M7TD89"/>
<feature type="transmembrane region" description="Helical" evidence="7">
    <location>
        <begin position="66"/>
        <end position="88"/>
    </location>
</feature>
<dbReference type="eggNOG" id="ENOG502SA8B">
    <property type="taxonomic scope" value="Eukaryota"/>
</dbReference>
<evidence type="ECO:0000256" key="3">
    <source>
        <dbReference type="ARBA" id="ARBA00022692"/>
    </source>
</evidence>
<dbReference type="InterPro" id="IPR001708">
    <property type="entry name" value="YidC/ALB3/OXA1/COX18"/>
</dbReference>
<evidence type="ECO:0000256" key="1">
    <source>
        <dbReference type="ARBA" id="ARBA00004141"/>
    </source>
</evidence>
<feature type="transmembrane region" description="Helical" evidence="7">
    <location>
        <begin position="321"/>
        <end position="343"/>
    </location>
</feature>
<evidence type="ECO:0000313" key="9">
    <source>
        <dbReference type="Proteomes" id="UP000012174"/>
    </source>
</evidence>
<keyword evidence="3 7" id="KW-0812">Transmembrane</keyword>
<dbReference type="EMBL" id="KB707037">
    <property type="protein sequence ID" value="EMR64620.1"/>
    <property type="molecule type" value="Genomic_DNA"/>
</dbReference>
<dbReference type="GO" id="GO:0005743">
    <property type="term" value="C:mitochondrial inner membrane"/>
    <property type="evidence" value="ECO:0007669"/>
    <property type="project" value="TreeGrafter"/>
</dbReference>
<feature type="compositionally biased region" description="Basic and acidic residues" evidence="6">
    <location>
        <begin position="385"/>
        <end position="396"/>
    </location>
</feature>
<dbReference type="GO" id="GO:0033617">
    <property type="term" value="P:mitochondrial respiratory chain complex IV assembly"/>
    <property type="evidence" value="ECO:0007669"/>
    <property type="project" value="TreeGrafter"/>
</dbReference>
<name>M7TD89_EUTLA</name>
<keyword evidence="5 7" id="KW-0472">Membrane</keyword>
<evidence type="ECO:0000256" key="5">
    <source>
        <dbReference type="ARBA" id="ARBA00023136"/>
    </source>
</evidence>
<evidence type="ECO:0000256" key="7">
    <source>
        <dbReference type="SAM" id="Phobius"/>
    </source>
</evidence>
<gene>
    <name evidence="8" type="ORF">UCREL1_8414</name>
</gene>
<comment type="subcellular location">
    <subcellularLocation>
        <location evidence="1">Membrane</location>
        <topology evidence="1">Multi-pass membrane protein</topology>
    </subcellularLocation>
</comment>